<feature type="domain" description="DUF302" evidence="2">
    <location>
        <begin position="54"/>
        <end position="115"/>
    </location>
</feature>
<organism evidence="3 4">
    <name type="scientific">Roseivivax marinus</name>
    <dbReference type="NCBI Taxonomy" id="1379903"/>
    <lineage>
        <taxon>Bacteria</taxon>
        <taxon>Pseudomonadati</taxon>
        <taxon>Pseudomonadota</taxon>
        <taxon>Alphaproteobacteria</taxon>
        <taxon>Rhodobacterales</taxon>
        <taxon>Roseobacteraceae</taxon>
        <taxon>Roseivivax</taxon>
    </lineage>
</organism>
<evidence type="ECO:0000256" key="1">
    <source>
        <dbReference type="SAM" id="SignalP"/>
    </source>
</evidence>
<dbReference type="CDD" id="cd14797">
    <property type="entry name" value="DUF302"/>
    <property type="match status" value="1"/>
</dbReference>
<dbReference type="RefSeq" id="WP_043842124.1">
    <property type="nucleotide sequence ID" value="NZ_AQQW01000002.1"/>
</dbReference>
<accession>W4HMF4</accession>
<dbReference type="Gene3D" id="3.30.310.70">
    <property type="entry name" value="TT1751-like domain"/>
    <property type="match status" value="1"/>
</dbReference>
<evidence type="ECO:0000259" key="2">
    <source>
        <dbReference type="Pfam" id="PF03625"/>
    </source>
</evidence>
<evidence type="ECO:0000313" key="4">
    <source>
        <dbReference type="Proteomes" id="UP000019063"/>
    </source>
</evidence>
<dbReference type="eggNOG" id="COG3439">
    <property type="taxonomic scope" value="Bacteria"/>
</dbReference>
<feature type="chain" id="PRO_5005715657" description="DUF302 domain-containing protein" evidence="1">
    <location>
        <begin position="22"/>
        <end position="148"/>
    </location>
</feature>
<dbReference type="SUPFAM" id="SSF103247">
    <property type="entry name" value="TT1751-like"/>
    <property type="match status" value="1"/>
</dbReference>
<dbReference type="AlphaFoldDB" id="W4HMF4"/>
<dbReference type="PANTHER" id="PTHR38342">
    <property type="entry name" value="SLR5037 PROTEIN"/>
    <property type="match status" value="1"/>
</dbReference>
<dbReference type="InterPro" id="IPR005180">
    <property type="entry name" value="DUF302"/>
</dbReference>
<dbReference type="OrthoDB" id="9799367at2"/>
<gene>
    <name evidence="3" type="ORF">ATO8_03516</name>
</gene>
<dbReference type="InterPro" id="IPR035923">
    <property type="entry name" value="TT1751-like_sf"/>
</dbReference>
<comment type="caution">
    <text evidence="3">The sequence shown here is derived from an EMBL/GenBank/DDBJ whole genome shotgun (WGS) entry which is preliminary data.</text>
</comment>
<dbReference type="PANTHER" id="PTHR38342:SF2">
    <property type="entry name" value="INNER MEMBRANE OR EXPORTED"/>
    <property type="match status" value="1"/>
</dbReference>
<protein>
    <recommendedName>
        <fullName evidence="2">DUF302 domain-containing protein</fullName>
    </recommendedName>
</protein>
<proteinExistence type="predicted"/>
<name>W4HMF4_9RHOB</name>
<evidence type="ECO:0000313" key="3">
    <source>
        <dbReference type="EMBL" id="ETW13927.1"/>
    </source>
</evidence>
<keyword evidence="4" id="KW-1185">Reference proteome</keyword>
<dbReference type="Pfam" id="PF03625">
    <property type="entry name" value="DUF302"/>
    <property type="match status" value="1"/>
</dbReference>
<dbReference type="Proteomes" id="UP000019063">
    <property type="component" value="Unassembled WGS sequence"/>
</dbReference>
<sequence>MTRLTTLAAAAFALVATPTLADQISVESPYSVAETMDRLESAVEEAGATVFARVNHAEGAASADMELDPAELLIFGNPQLGTQAMQDDIRAGLVLPMRVLAYEWDGQVYLGWQEPEDMFDDLDIDDDANYIEEIEGALNRLTEQAVSE</sequence>
<feature type="signal peptide" evidence="1">
    <location>
        <begin position="1"/>
        <end position="21"/>
    </location>
</feature>
<reference evidence="3 4" key="1">
    <citation type="journal article" date="2014" name="Antonie Van Leeuwenhoek">
        <title>Roseivivax atlanticus sp. nov., isolated from surface seawater of the Atlantic Ocean.</title>
        <authorList>
            <person name="Li G."/>
            <person name="Lai Q."/>
            <person name="Liu X."/>
            <person name="Sun F."/>
            <person name="Shao Z."/>
        </authorList>
    </citation>
    <scope>NUCLEOTIDE SEQUENCE [LARGE SCALE GENOMIC DNA]</scope>
    <source>
        <strain evidence="3 4">22II-s10s</strain>
    </source>
</reference>
<keyword evidence="1" id="KW-0732">Signal</keyword>
<dbReference type="STRING" id="1379903.ATO8_03516"/>
<dbReference type="EMBL" id="AQQW01000002">
    <property type="protein sequence ID" value="ETW13927.1"/>
    <property type="molecule type" value="Genomic_DNA"/>
</dbReference>